<organism evidence="1 2">
    <name type="scientific">Mycobacterium shimoidei</name>
    <dbReference type="NCBI Taxonomy" id="29313"/>
    <lineage>
        <taxon>Bacteria</taxon>
        <taxon>Bacillati</taxon>
        <taxon>Actinomycetota</taxon>
        <taxon>Actinomycetes</taxon>
        <taxon>Mycobacteriales</taxon>
        <taxon>Mycobacteriaceae</taxon>
        <taxon>Mycobacterium</taxon>
    </lineage>
</organism>
<dbReference type="AlphaFoldDB" id="A0A375YW43"/>
<proteinExistence type="predicted"/>
<dbReference type="EMBL" id="UEGW01000001">
    <property type="protein sequence ID" value="SRX93042.1"/>
    <property type="molecule type" value="Genomic_DNA"/>
</dbReference>
<protein>
    <submittedName>
        <fullName evidence="1">Uncharacterized protein</fullName>
    </submittedName>
</protein>
<evidence type="ECO:0000313" key="2">
    <source>
        <dbReference type="Proteomes" id="UP000252015"/>
    </source>
</evidence>
<dbReference type="Proteomes" id="UP000252015">
    <property type="component" value="Unassembled WGS sequence"/>
</dbReference>
<accession>A0A375YW43</accession>
<sequence>MNGTCDSGHAAIGAVASRPGFAADVEDRFPTMKMWIQVQDRNEDDEYPDDAAYEILTGGVLKIVSGNDIHLYSPAYWQEVTIDTRSAEQRDRHAQQLDEDLRWQ</sequence>
<reference evidence="1 2" key="1">
    <citation type="submission" date="2018-05" db="EMBL/GenBank/DDBJ databases">
        <authorList>
            <consortium name="IHU Genomes"/>
        </authorList>
    </citation>
    <scope>NUCLEOTIDE SEQUENCE [LARGE SCALE GENOMIC DNA]</scope>
    <source>
        <strain evidence="1 2">P7336</strain>
    </source>
</reference>
<gene>
    <name evidence="1" type="ORF">MSP7336_01272</name>
</gene>
<evidence type="ECO:0000313" key="1">
    <source>
        <dbReference type="EMBL" id="SRX93042.1"/>
    </source>
</evidence>
<name>A0A375YW43_MYCSH</name>
<keyword evidence="2" id="KW-1185">Reference proteome</keyword>